<dbReference type="InterPro" id="IPR041669">
    <property type="entry name" value="TetR_C_15"/>
</dbReference>
<dbReference type="InterPro" id="IPR050109">
    <property type="entry name" value="HTH-type_TetR-like_transc_reg"/>
</dbReference>
<organism evidence="4 5">
    <name type="scientific">Granulicella cerasi</name>
    <dbReference type="NCBI Taxonomy" id="741063"/>
    <lineage>
        <taxon>Bacteria</taxon>
        <taxon>Pseudomonadati</taxon>
        <taxon>Acidobacteriota</taxon>
        <taxon>Terriglobia</taxon>
        <taxon>Terriglobales</taxon>
        <taxon>Acidobacteriaceae</taxon>
        <taxon>Granulicella</taxon>
    </lineage>
</organism>
<comment type="caution">
    <text evidence="4">The sequence shown here is derived from an EMBL/GenBank/DDBJ whole genome shotgun (WGS) entry which is preliminary data.</text>
</comment>
<sequence length="211" mass="23052">MPALVAPLEKQRKQPVQARSTATVDAILDACLQVLVRVGKEKLTTTLVAARAGVSVGTLYQYFPNKRSLLQATLRLHLSHVSQLFVSACAANEGRPLCEMVTNVATIFFAAKMKRPQQGLALYSVSADIDGIRLTEDLRERNAQAFEAMLRTSPEKLKVDAAQAAFILQSTMIGISRLILEARMPASEHAAMLEQLLVMLCGYLDGVRVAK</sequence>
<dbReference type="Pfam" id="PF00440">
    <property type="entry name" value="TetR_N"/>
    <property type="match status" value="1"/>
</dbReference>
<evidence type="ECO:0000256" key="1">
    <source>
        <dbReference type="ARBA" id="ARBA00023125"/>
    </source>
</evidence>
<proteinExistence type="predicted"/>
<dbReference type="Gene3D" id="1.10.357.10">
    <property type="entry name" value="Tetracycline Repressor, domain 2"/>
    <property type="match status" value="1"/>
</dbReference>
<dbReference type="InterPro" id="IPR009057">
    <property type="entry name" value="Homeodomain-like_sf"/>
</dbReference>
<dbReference type="Pfam" id="PF17918">
    <property type="entry name" value="TetR_C_15"/>
    <property type="match status" value="1"/>
</dbReference>
<protein>
    <submittedName>
        <fullName evidence="4">TetR/AcrR family transcriptional regulator</fullName>
    </submittedName>
</protein>
<dbReference type="Proteomes" id="UP001596391">
    <property type="component" value="Unassembled WGS sequence"/>
</dbReference>
<dbReference type="PRINTS" id="PR00455">
    <property type="entry name" value="HTHTETR"/>
</dbReference>
<dbReference type="EMBL" id="JBHSWI010000001">
    <property type="protein sequence ID" value="MFC6645129.1"/>
    <property type="molecule type" value="Genomic_DNA"/>
</dbReference>
<dbReference type="RefSeq" id="WP_263371521.1">
    <property type="nucleotide sequence ID" value="NZ_JAGSYD010000003.1"/>
</dbReference>
<dbReference type="PANTHER" id="PTHR30055">
    <property type="entry name" value="HTH-TYPE TRANSCRIPTIONAL REGULATOR RUTR"/>
    <property type="match status" value="1"/>
</dbReference>
<evidence type="ECO:0000313" key="5">
    <source>
        <dbReference type="Proteomes" id="UP001596391"/>
    </source>
</evidence>
<accession>A0ABW1Z7J3</accession>
<evidence type="ECO:0000256" key="2">
    <source>
        <dbReference type="PROSITE-ProRule" id="PRU00335"/>
    </source>
</evidence>
<dbReference type="InterPro" id="IPR001647">
    <property type="entry name" value="HTH_TetR"/>
</dbReference>
<gene>
    <name evidence="4" type="ORF">ACFQBQ_05895</name>
</gene>
<name>A0ABW1Z7J3_9BACT</name>
<evidence type="ECO:0000313" key="4">
    <source>
        <dbReference type="EMBL" id="MFC6645129.1"/>
    </source>
</evidence>
<keyword evidence="5" id="KW-1185">Reference proteome</keyword>
<reference evidence="5" key="1">
    <citation type="journal article" date="2019" name="Int. J. Syst. Evol. Microbiol.">
        <title>The Global Catalogue of Microorganisms (GCM) 10K type strain sequencing project: providing services to taxonomists for standard genome sequencing and annotation.</title>
        <authorList>
            <consortium name="The Broad Institute Genomics Platform"/>
            <consortium name="The Broad Institute Genome Sequencing Center for Infectious Disease"/>
            <person name="Wu L."/>
            <person name="Ma J."/>
        </authorList>
    </citation>
    <scope>NUCLEOTIDE SEQUENCE [LARGE SCALE GENOMIC DNA]</scope>
    <source>
        <strain evidence="5">CGMCC 1.16026</strain>
    </source>
</reference>
<feature type="domain" description="HTH tetR-type" evidence="3">
    <location>
        <begin position="21"/>
        <end position="81"/>
    </location>
</feature>
<feature type="DNA-binding region" description="H-T-H motif" evidence="2">
    <location>
        <begin position="44"/>
        <end position="63"/>
    </location>
</feature>
<keyword evidence="1 2" id="KW-0238">DNA-binding</keyword>
<dbReference type="PROSITE" id="PS50977">
    <property type="entry name" value="HTH_TETR_2"/>
    <property type="match status" value="1"/>
</dbReference>
<dbReference type="PANTHER" id="PTHR30055:SF201">
    <property type="entry name" value="TRANSCRIPTIONAL REGULATORY PROTEIN"/>
    <property type="match status" value="1"/>
</dbReference>
<dbReference type="SUPFAM" id="SSF46689">
    <property type="entry name" value="Homeodomain-like"/>
    <property type="match status" value="1"/>
</dbReference>
<evidence type="ECO:0000259" key="3">
    <source>
        <dbReference type="PROSITE" id="PS50977"/>
    </source>
</evidence>